<dbReference type="GO" id="GO:0046104">
    <property type="term" value="P:thymidine metabolic process"/>
    <property type="evidence" value="ECO:0007669"/>
    <property type="project" value="TreeGrafter"/>
</dbReference>
<evidence type="ECO:0000256" key="12">
    <source>
        <dbReference type="RuleBase" id="RU004165"/>
    </source>
</evidence>
<accession>A0A090MRB4</accession>
<evidence type="ECO:0000313" key="13">
    <source>
        <dbReference type="EMBL" id="CEF60738.1"/>
    </source>
</evidence>
<dbReference type="Pfam" id="PF00265">
    <property type="entry name" value="TK"/>
    <property type="match status" value="1"/>
</dbReference>
<evidence type="ECO:0000313" key="15">
    <source>
        <dbReference type="WBParaSite" id="SRAE_X000252100.1"/>
    </source>
</evidence>
<evidence type="ECO:0000256" key="8">
    <source>
        <dbReference type="ARBA" id="ARBA00022840"/>
    </source>
</evidence>
<gene>
    <name evidence="13 15 16" type="ORF">SRAE_X000252100</name>
</gene>
<evidence type="ECO:0000256" key="6">
    <source>
        <dbReference type="ARBA" id="ARBA00022777"/>
    </source>
</evidence>
<keyword evidence="6 11" id="KW-0418">Kinase</keyword>
<keyword evidence="8 11" id="KW-0067">ATP-binding</keyword>
<evidence type="ECO:0000313" key="14">
    <source>
        <dbReference type="Proteomes" id="UP000035682"/>
    </source>
</evidence>
<dbReference type="CTD" id="36385602"/>
<keyword evidence="2 11" id="KW-0237">DNA synthesis</keyword>
<reference evidence="14" key="1">
    <citation type="submission" date="2014-09" db="EMBL/GenBank/DDBJ databases">
        <authorList>
            <person name="Martin A.A."/>
        </authorList>
    </citation>
    <scope>NUCLEOTIDE SEQUENCE</scope>
    <source>
        <strain evidence="14">ED321</strain>
    </source>
</reference>
<dbReference type="InterPro" id="IPR027417">
    <property type="entry name" value="P-loop_NTPase"/>
</dbReference>
<dbReference type="PANTHER" id="PTHR11441:SF0">
    <property type="entry name" value="THYMIDINE KINASE, CYTOSOLIC"/>
    <property type="match status" value="1"/>
</dbReference>
<dbReference type="EMBL" id="LN609401">
    <property type="protein sequence ID" value="CEF60738.1"/>
    <property type="molecule type" value="Genomic_DNA"/>
</dbReference>
<protein>
    <recommendedName>
        <fullName evidence="11">Thymidine kinase</fullName>
        <ecNumber evidence="11">2.7.1.21</ecNumber>
    </recommendedName>
</protein>
<evidence type="ECO:0000256" key="5">
    <source>
        <dbReference type="ARBA" id="ARBA00022741"/>
    </source>
</evidence>
<name>A0A090MRB4_STRRB</name>
<comment type="catalytic activity">
    <reaction evidence="10">
        <text>thymidine + ATP = dTMP + ADP + H(+)</text>
        <dbReference type="Rhea" id="RHEA:19129"/>
        <dbReference type="ChEBI" id="CHEBI:15378"/>
        <dbReference type="ChEBI" id="CHEBI:17748"/>
        <dbReference type="ChEBI" id="CHEBI:30616"/>
        <dbReference type="ChEBI" id="CHEBI:63528"/>
        <dbReference type="ChEBI" id="CHEBI:456216"/>
        <dbReference type="EC" id="2.7.1.21"/>
    </reaction>
    <physiologicalReaction direction="left-to-right" evidence="10">
        <dbReference type="Rhea" id="RHEA:19130"/>
    </physiologicalReaction>
</comment>
<proteinExistence type="inferred from homology"/>
<evidence type="ECO:0000256" key="10">
    <source>
        <dbReference type="ARBA" id="ARBA00048113"/>
    </source>
</evidence>
<dbReference type="GO" id="GO:0004797">
    <property type="term" value="F:thymidine kinase activity"/>
    <property type="evidence" value="ECO:0007669"/>
    <property type="project" value="UniProtKB-EC"/>
</dbReference>
<evidence type="ECO:0000256" key="7">
    <source>
        <dbReference type="ARBA" id="ARBA00022833"/>
    </source>
</evidence>
<dbReference type="AlphaFoldDB" id="A0A090MRB4"/>
<dbReference type="SUPFAM" id="SSF57716">
    <property type="entry name" value="Glucocorticoid receptor-like (DNA-binding domain)"/>
    <property type="match status" value="1"/>
</dbReference>
<dbReference type="PANTHER" id="PTHR11441">
    <property type="entry name" value="THYMIDINE KINASE"/>
    <property type="match status" value="1"/>
</dbReference>
<dbReference type="SUPFAM" id="SSF52540">
    <property type="entry name" value="P-loop containing nucleoside triphosphate hydrolases"/>
    <property type="match status" value="1"/>
</dbReference>
<dbReference type="Gene3D" id="3.30.60.20">
    <property type="match status" value="1"/>
</dbReference>
<evidence type="ECO:0000256" key="11">
    <source>
        <dbReference type="RuleBase" id="RU000544"/>
    </source>
</evidence>
<comment type="subunit">
    <text evidence="9">Homotetramer. Tetramerization from dimerization is induced by ATP and increases catalytic efficiency due to a high affinity for thymidine. Tetramerization is inhibited by phosphorylation at Ser-13. Interacts (via the KEN box) with FZR1.</text>
</comment>
<sequence length="239" mass="27545">MDFDNFYIKNTKQHGMIQMIIGPMFSGKTTELFRLANMHILAKKKVIIVKYERDTRYDSKFASTHDEKTMEAISAIHLKDIFDNIKEHDVIGIDEGQFFDDIVWGAEKLASMGKLVIVAALDGDFQRRPFESIVNLYPLAEKIKKINAVCRSCGFFASFTFRTTDSSDLEIIGGEDMYKAVCRECFYKFKNNQFQNQMIDNINRDIDKISLSNISDTITKYETENYNSKNISLSVRKTA</sequence>
<dbReference type="WBParaSite" id="SRAE_X000252100.1">
    <property type="protein sequence ID" value="SRAE_X000252100.1"/>
    <property type="gene ID" value="WBGene00268108"/>
</dbReference>
<dbReference type="OMA" id="IPVYSND"/>
<keyword evidence="7" id="KW-0862">Zinc</keyword>
<dbReference type="WormBase" id="SRAE_X000252100">
    <property type="protein sequence ID" value="SRP03932"/>
    <property type="gene ID" value="WBGene00268108"/>
</dbReference>
<keyword evidence="3 11" id="KW-0808">Transferase</keyword>
<dbReference type="GeneID" id="36385602"/>
<dbReference type="RefSeq" id="XP_024499947.1">
    <property type="nucleotide sequence ID" value="XM_024645689.1"/>
</dbReference>
<evidence type="ECO:0000256" key="1">
    <source>
        <dbReference type="ARBA" id="ARBA00007587"/>
    </source>
</evidence>
<evidence type="ECO:0000256" key="9">
    <source>
        <dbReference type="ARBA" id="ARBA00046642"/>
    </source>
</evidence>
<organism evidence="13">
    <name type="scientific">Strongyloides ratti</name>
    <name type="common">Parasitic roundworm</name>
    <dbReference type="NCBI Taxonomy" id="34506"/>
    <lineage>
        <taxon>Eukaryota</taxon>
        <taxon>Metazoa</taxon>
        <taxon>Ecdysozoa</taxon>
        <taxon>Nematoda</taxon>
        <taxon>Chromadorea</taxon>
        <taxon>Rhabditida</taxon>
        <taxon>Tylenchina</taxon>
        <taxon>Panagrolaimomorpha</taxon>
        <taxon>Strongyloidoidea</taxon>
        <taxon>Strongyloididae</taxon>
        <taxon>Strongyloides</taxon>
    </lineage>
</organism>
<dbReference type="InterPro" id="IPR001267">
    <property type="entry name" value="Thymidine_kinase"/>
</dbReference>
<keyword evidence="4" id="KW-0479">Metal-binding</keyword>
<keyword evidence="5 11" id="KW-0547">Nucleotide-binding</keyword>
<dbReference type="GO" id="GO:0005524">
    <property type="term" value="F:ATP binding"/>
    <property type="evidence" value="ECO:0007669"/>
    <property type="project" value="UniProtKB-KW"/>
</dbReference>
<dbReference type="InterPro" id="IPR020633">
    <property type="entry name" value="Thymidine_kinase_CS"/>
</dbReference>
<reference evidence="13" key="2">
    <citation type="submission" date="2014-09" db="EMBL/GenBank/DDBJ databases">
        <authorList>
            <person name="Aslett A.Martin."/>
        </authorList>
    </citation>
    <scope>NUCLEOTIDE SEQUENCE</scope>
    <source>
        <strain evidence="13">ED321 Heterogonic</strain>
    </source>
</reference>
<comment type="similarity">
    <text evidence="1 12">Belongs to the thymidine kinase family.</text>
</comment>
<evidence type="ECO:0000256" key="3">
    <source>
        <dbReference type="ARBA" id="ARBA00022679"/>
    </source>
</evidence>
<reference evidence="15" key="3">
    <citation type="submission" date="2020-12" db="UniProtKB">
        <authorList>
            <consortium name="WormBaseParasite"/>
        </authorList>
    </citation>
    <scope>IDENTIFICATION</scope>
</reference>
<evidence type="ECO:0000313" key="16">
    <source>
        <dbReference type="WormBase" id="SRAE_X000252100"/>
    </source>
</evidence>
<keyword evidence="14" id="KW-1185">Reference proteome</keyword>
<evidence type="ECO:0000256" key="4">
    <source>
        <dbReference type="ARBA" id="ARBA00022723"/>
    </source>
</evidence>
<dbReference type="GO" id="GO:0071897">
    <property type="term" value="P:DNA biosynthetic process"/>
    <property type="evidence" value="ECO:0007669"/>
    <property type="project" value="UniProtKB-KW"/>
</dbReference>
<dbReference type="GO" id="GO:0042802">
    <property type="term" value="F:identical protein binding"/>
    <property type="evidence" value="ECO:0007669"/>
    <property type="project" value="UniProtKB-ARBA"/>
</dbReference>
<dbReference type="PROSITE" id="PS00603">
    <property type="entry name" value="TK_CELLULAR_TYPE"/>
    <property type="match status" value="1"/>
</dbReference>
<dbReference type="GO" id="GO:0046872">
    <property type="term" value="F:metal ion binding"/>
    <property type="evidence" value="ECO:0007669"/>
    <property type="project" value="UniProtKB-KW"/>
</dbReference>
<dbReference type="Gene3D" id="3.40.50.300">
    <property type="entry name" value="P-loop containing nucleotide triphosphate hydrolases"/>
    <property type="match status" value="1"/>
</dbReference>
<evidence type="ECO:0000256" key="2">
    <source>
        <dbReference type="ARBA" id="ARBA00022634"/>
    </source>
</evidence>
<dbReference type="OrthoDB" id="439028at2759"/>
<dbReference type="EC" id="2.7.1.21" evidence="11"/>
<dbReference type="Proteomes" id="UP000035682">
    <property type="component" value="Unplaced"/>
</dbReference>
<dbReference type="FunFam" id="3.40.50.300:FF:001270">
    <property type="entry name" value="Thymidine kinase"/>
    <property type="match status" value="1"/>
</dbReference>